<keyword evidence="1" id="KW-0732">Signal</keyword>
<proteinExistence type="predicted"/>
<feature type="chain" id="PRO_5020990265" evidence="1">
    <location>
        <begin position="28"/>
        <end position="643"/>
    </location>
</feature>
<name>A0A4U1CXB1_9SPHI</name>
<organism evidence="2 3">
    <name type="scientific">Pedobacter polaris</name>
    <dbReference type="NCBI Taxonomy" id="2571273"/>
    <lineage>
        <taxon>Bacteria</taxon>
        <taxon>Pseudomonadati</taxon>
        <taxon>Bacteroidota</taxon>
        <taxon>Sphingobacteriia</taxon>
        <taxon>Sphingobacteriales</taxon>
        <taxon>Sphingobacteriaceae</taxon>
        <taxon>Pedobacter</taxon>
    </lineage>
</organism>
<sequence length="643" mass="72551">MKNLKGKKVVFMIAMMLLYASTSIVKAQIKQVSINSELEKMLTIADLPKYTTAKIRQFSSYDTTGNNDDGFSGKYSFLRKNPDSSLVIFEASGAGVINRIWTPTPTNDSIDFYFDGSEKPSYTIKFSDLFSGKVYPFNLPLCGNQVGGYFCYFPIPYKNGCKVVFRGKKLEFYQIQYSNLSAGSVGKTFNGNLTKEERETLAKVASSWNDIKNEKISKDKNVQKLSIAKTINAGQTILLSSILKGGRIVGFELDNAKQYESLTKQIDIKITWDNEVEPAIYLPITDFFGYAFGKISMQSLIHGTKENINYCYFPMPFDKAAKIEMIYRTAGGKNEPLQVSGRIYYLPQVRNPKTEGKFYAYWNKDLQAPIGKPHTFLQGNGSGHYVGTILQAQGLTPGMTLFFEGDDYTAIDGQTTVHGTGSEDYFNGGWYALLDRWDRKMSLPLHGSLDYSLPFSRTGGYRLFLSDKMPFAKSINHTIEHGPENNNKPADYTSVAFYYAPKSIATSVVPTNKLSKVFLPDTLMVYPQLMNFSFNGNITVDGNNLTARNGGSLRIDLQEIPQGKYKLYLDVETAPNGADIVFWQRQTQVSKAISFYNTTKKFEAKKFICDLDIDEFRNTLTLQFKADKERNNIHIHRLILIKK</sequence>
<dbReference type="EMBL" id="SWBR01000001">
    <property type="protein sequence ID" value="TKC13035.1"/>
    <property type="molecule type" value="Genomic_DNA"/>
</dbReference>
<keyword evidence="3" id="KW-1185">Reference proteome</keyword>
<dbReference type="AlphaFoldDB" id="A0A4U1CXB1"/>
<accession>A0A4U1CXB1</accession>
<evidence type="ECO:0000256" key="1">
    <source>
        <dbReference type="SAM" id="SignalP"/>
    </source>
</evidence>
<dbReference type="RefSeq" id="WP_136839158.1">
    <property type="nucleotide sequence ID" value="NZ_SWBR01000001.1"/>
</dbReference>
<feature type="signal peptide" evidence="1">
    <location>
        <begin position="1"/>
        <end position="27"/>
    </location>
</feature>
<reference evidence="2 3" key="1">
    <citation type="submission" date="2019-04" db="EMBL/GenBank/DDBJ databases">
        <title>Pedobacter sp. RP-3-22 sp. nov., isolated from Arctic soil.</title>
        <authorList>
            <person name="Dahal R.H."/>
            <person name="Kim D.-U."/>
        </authorList>
    </citation>
    <scope>NUCLEOTIDE SEQUENCE [LARGE SCALE GENOMIC DNA]</scope>
    <source>
        <strain evidence="2 3">RP-3-22</strain>
    </source>
</reference>
<evidence type="ECO:0000313" key="2">
    <source>
        <dbReference type="EMBL" id="TKC13035.1"/>
    </source>
</evidence>
<gene>
    <name evidence="2" type="ORF">FA048_05300</name>
</gene>
<dbReference type="OrthoDB" id="2518538at2"/>
<protein>
    <submittedName>
        <fullName evidence="2">DUF2961 domain-containing protein</fullName>
    </submittedName>
</protein>
<comment type="caution">
    <text evidence="2">The sequence shown here is derived from an EMBL/GenBank/DDBJ whole genome shotgun (WGS) entry which is preliminary data.</text>
</comment>
<dbReference type="Proteomes" id="UP000309488">
    <property type="component" value="Unassembled WGS sequence"/>
</dbReference>
<evidence type="ECO:0000313" key="3">
    <source>
        <dbReference type="Proteomes" id="UP000309488"/>
    </source>
</evidence>
<dbReference type="Gene3D" id="2.60.120.1390">
    <property type="match status" value="3"/>
</dbReference>
<dbReference type="Pfam" id="PF11175">
    <property type="entry name" value="DUF2961"/>
    <property type="match status" value="1"/>
</dbReference>
<dbReference type="InterPro" id="IPR021345">
    <property type="entry name" value="DUF2961"/>
</dbReference>